<name>A0AAV8XVR9_9CUCU</name>
<feature type="region of interest" description="Disordered" evidence="1">
    <location>
        <begin position="30"/>
        <end position="88"/>
    </location>
</feature>
<feature type="compositionally biased region" description="Basic and acidic residues" evidence="1">
    <location>
        <begin position="54"/>
        <end position="77"/>
    </location>
</feature>
<accession>A0AAV8XVR9</accession>
<sequence>MYQINIHQTKEIIIDKESVPIHTVKETVIPSDTAIPQSASAEKDRRPRSAKYSRVREKSARSSAEKSMAKPSREKITSPETVIQQERN</sequence>
<dbReference type="Proteomes" id="UP001162156">
    <property type="component" value="Unassembled WGS sequence"/>
</dbReference>
<reference evidence="2" key="1">
    <citation type="journal article" date="2023" name="Insect Mol. Biol.">
        <title>Genome sequencing provides insights into the evolution of gene families encoding plant cell wall-degrading enzymes in longhorned beetles.</title>
        <authorList>
            <person name="Shin N.R."/>
            <person name="Okamura Y."/>
            <person name="Kirsch R."/>
            <person name="Pauchet Y."/>
        </authorList>
    </citation>
    <scope>NUCLEOTIDE SEQUENCE</scope>
    <source>
        <strain evidence="2">RBIC_L_NR</strain>
    </source>
</reference>
<proteinExistence type="predicted"/>
<dbReference type="EMBL" id="JANEYF010002738">
    <property type="protein sequence ID" value="KAJ8942784.1"/>
    <property type="molecule type" value="Genomic_DNA"/>
</dbReference>
<evidence type="ECO:0000256" key="1">
    <source>
        <dbReference type="SAM" id="MobiDB-lite"/>
    </source>
</evidence>
<gene>
    <name evidence="2" type="ORF">NQ314_009952</name>
</gene>
<dbReference type="AlphaFoldDB" id="A0AAV8XVR9"/>
<keyword evidence="3" id="KW-1185">Reference proteome</keyword>
<protein>
    <submittedName>
        <fullName evidence="2">Uncharacterized protein</fullName>
    </submittedName>
</protein>
<comment type="caution">
    <text evidence="2">The sequence shown here is derived from an EMBL/GenBank/DDBJ whole genome shotgun (WGS) entry which is preliminary data.</text>
</comment>
<organism evidence="2 3">
    <name type="scientific">Rhamnusium bicolor</name>
    <dbReference type="NCBI Taxonomy" id="1586634"/>
    <lineage>
        <taxon>Eukaryota</taxon>
        <taxon>Metazoa</taxon>
        <taxon>Ecdysozoa</taxon>
        <taxon>Arthropoda</taxon>
        <taxon>Hexapoda</taxon>
        <taxon>Insecta</taxon>
        <taxon>Pterygota</taxon>
        <taxon>Neoptera</taxon>
        <taxon>Endopterygota</taxon>
        <taxon>Coleoptera</taxon>
        <taxon>Polyphaga</taxon>
        <taxon>Cucujiformia</taxon>
        <taxon>Chrysomeloidea</taxon>
        <taxon>Cerambycidae</taxon>
        <taxon>Lepturinae</taxon>
        <taxon>Rhagiini</taxon>
        <taxon>Rhamnusium</taxon>
    </lineage>
</organism>
<evidence type="ECO:0000313" key="2">
    <source>
        <dbReference type="EMBL" id="KAJ8942784.1"/>
    </source>
</evidence>
<evidence type="ECO:0000313" key="3">
    <source>
        <dbReference type="Proteomes" id="UP001162156"/>
    </source>
</evidence>
<feature type="compositionally biased region" description="Polar residues" evidence="1">
    <location>
        <begin position="78"/>
        <end position="88"/>
    </location>
</feature>